<dbReference type="AlphaFoldDB" id="A0A382WCW2"/>
<dbReference type="Gene3D" id="1.25.40.10">
    <property type="entry name" value="Tetratricopeptide repeat domain"/>
    <property type="match status" value="1"/>
</dbReference>
<feature type="non-terminal residue" evidence="1">
    <location>
        <position position="270"/>
    </location>
</feature>
<reference evidence="1" key="1">
    <citation type="submission" date="2018-05" db="EMBL/GenBank/DDBJ databases">
        <authorList>
            <person name="Lanie J.A."/>
            <person name="Ng W.-L."/>
            <person name="Kazmierczak K.M."/>
            <person name="Andrzejewski T.M."/>
            <person name="Davidsen T.M."/>
            <person name="Wayne K.J."/>
            <person name="Tettelin H."/>
            <person name="Glass J.I."/>
            <person name="Rusch D."/>
            <person name="Podicherti R."/>
            <person name="Tsui H.-C.T."/>
            <person name="Winkler M.E."/>
        </authorList>
    </citation>
    <scope>NUCLEOTIDE SEQUENCE</scope>
</reference>
<dbReference type="SUPFAM" id="SSF48452">
    <property type="entry name" value="TPR-like"/>
    <property type="match status" value="1"/>
</dbReference>
<dbReference type="InterPro" id="IPR011990">
    <property type="entry name" value="TPR-like_helical_dom_sf"/>
</dbReference>
<proteinExistence type="predicted"/>
<accession>A0A382WCW2</accession>
<evidence type="ECO:0000313" key="1">
    <source>
        <dbReference type="EMBL" id="SVD56623.1"/>
    </source>
</evidence>
<name>A0A382WCW2_9ZZZZ</name>
<dbReference type="EMBL" id="UINC01158856">
    <property type="protein sequence ID" value="SVD56623.1"/>
    <property type="molecule type" value="Genomic_DNA"/>
</dbReference>
<gene>
    <name evidence="1" type="ORF">METZ01_LOCUS409477</name>
</gene>
<sequence>MAVIHAVISKYDKLFKESKVDKYRAFVIDARKALGRVSSSGSAALSGRDYYQAAIGLKSELKLKEALKAFQTALAKLAGSEVEEYAPLCLNEIGELSFILDRFDEAAVAFSELAEHHAASKIFRSKAATSFAASVDKAKRVLGESGSAHAGYAELTAKADQFSLGDTKFQVKMSEAGQFEEQGNFAKARESFLAIPEDDQGVPVSYYLRAQARGLSTYVREYETAGNDAAKRTAILKAFQENAAKLQAVLDEALEKKDLRASGAAALGLG</sequence>
<protein>
    <submittedName>
        <fullName evidence="1">Uncharacterized protein</fullName>
    </submittedName>
</protein>
<organism evidence="1">
    <name type="scientific">marine metagenome</name>
    <dbReference type="NCBI Taxonomy" id="408172"/>
    <lineage>
        <taxon>unclassified sequences</taxon>
        <taxon>metagenomes</taxon>
        <taxon>ecological metagenomes</taxon>
    </lineage>
</organism>